<dbReference type="RefSeq" id="WP_143145813.1">
    <property type="nucleotide sequence ID" value="NZ_FPKU01000002.1"/>
</dbReference>
<dbReference type="Proteomes" id="UP000183447">
    <property type="component" value="Unassembled WGS sequence"/>
</dbReference>
<dbReference type="EMBL" id="FPKU01000002">
    <property type="protein sequence ID" value="SFZ85740.1"/>
    <property type="molecule type" value="Genomic_DNA"/>
</dbReference>
<sequence length="117" mass="12687">MATPGFERPQAWRGRSRRLHHLLPCALESFRLEDGVVHVLARGPLVVWAGTLADVVGDAESRARFRLALDCADRALCVAGTIDPQDRLTLVWDLEGAEPLPEAAGSPRFAYPTATAA</sequence>
<accession>A0A1K2I1V7</accession>
<dbReference type="AlphaFoldDB" id="A0A1K2I1V7"/>
<reference evidence="1 2" key="1">
    <citation type="submission" date="2016-11" db="EMBL/GenBank/DDBJ databases">
        <authorList>
            <person name="Jaros S."/>
            <person name="Januszkiewicz K."/>
            <person name="Wedrychowicz H."/>
        </authorList>
    </citation>
    <scope>NUCLEOTIDE SEQUENCE [LARGE SCALE GENOMIC DNA]</scope>
    <source>
        <strain evidence="1 2">ATCC 23634</strain>
    </source>
</reference>
<protein>
    <submittedName>
        <fullName evidence="1">Uncharacterized protein</fullName>
    </submittedName>
</protein>
<proteinExistence type="predicted"/>
<dbReference type="STRING" id="665118.SAMN02983003_2909"/>
<evidence type="ECO:0000313" key="1">
    <source>
        <dbReference type="EMBL" id="SFZ85740.1"/>
    </source>
</evidence>
<name>A0A1K2I1V7_9HYPH</name>
<gene>
    <name evidence="1" type="ORF">SAMN02983003_2909</name>
</gene>
<evidence type="ECO:0000313" key="2">
    <source>
        <dbReference type="Proteomes" id="UP000183447"/>
    </source>
</evidence>
<keyword evidence="2" id="KW-1185">Reference proteome</keyword>
<dbReference type="OrthoDB" id="7948219at2"/>
<organism evidence="1 2">
    <name type="scientific">Devosia enhydra</name>
    <dbReference type="NCBI Taxonomy" id="665118"/>
    <lineage>
        <taxon>Bacteria</taxon>
        <taxon>Pseudomonadati</taxon>
        <taxon>Pseudomonadota</taxon>
        <taxon>Alphaproteobacteria</taxon>
        <taxon>Hyphomicrobiales</taxon>
        <taxon>Devosiaceae</taxon>
        <taxon>Devosia</taxon>
    </lineage>
</organism>